<feature type="domain" description="Calcineurin-like phosphoesterase" evidence="1">
    <location>
        <begin position="1"/>
        <end position="215"/>
    </location>
</feature>
<proteinExistence type="predicted"/>
<protein>
    <submittedName>
        <fullName evidence="2">Calcineurin-like phosphoesterase family protein</fullName>
    </submittedName>
</protein>
<sequence>MQIYGLADLHLALGIPEKSMEIFGDPWTNYHQKIYDHWTAKVRDDDYVLLAGDISWAMDIEDAKKDFDFLSSLPGTKIMIRGNHDYWSSASTRKLSTVLAKNIRYLSQGYTVLDANIAVVGVRLWEHPTICIDSRVFASSKNIKHKIHTEHDEKIFLREQMRLQRALDAITDDIQEIIVITHYPPISSDGSSGPISEMLERNGRVRKCLFGHLHKVQKPLQGFGCIRGIEYSLIAADYLDFVPKVVM</sequence>
<comment type="caution">
    <text evidence="2">The sequence shown here is derived from an EMBL/GenBank/DDBJ whole genome shotgun (WGS) entry which is preliminary data.</text>
</comment>
<dbReference type="InterPro" id="IPR029052">
    <property type="entry name" value="Metallo-depent_PP-like"/>
</dbReference>
<dbReference type="PANTHER" id="PTHR31302">
    <property type="entry name" value="TRANSMEMBRANE PROTEIN WITH METALLOPHOSPHOESTERASE DOMAIN-RELATED"/>
    <property type="match status" value="1"/>
</dbReference>
<dbReference type="RefSeq" id="WP_020370852.1">
    <property type="nucleotide sequence ID" value="NZ_APJW01000001.1"/>
</dbReference>
<dbReference type="Proteomes" id="UP000016064">
    <property type="component" value="Unassembled WGS sequence"/>
</dbReference>
<accession>A0ABN0N055</accession>
<keyword evidence="3" id="KW-1185">Reference proteome</keyword>
<gene>
    <name evidence="2" type="ORF">H359_0208</name>
</gene>
<dbReference type="Pfam" id="PF00149">
    <property type="entry name" value="Metallophos"/>
    <property type="match status" value="1"/>
</dbReference>
<dbReference type="InterPro" id="IPR014578">
    <property type="entry name" value="Pesterase_CT488"/>
</dbReference>
<organism evidence="2 3">
    <name type="scientific">Chlamydia ibidis 10-1398/6</name>
    <dbReference type="NCBI Taxonomy" id="1046581"/>
    <lineage>
        <taxon>Bacteria</taxon>
        <taxon>Pseudomonadati</taxon>
        <taxon>Chlamydiota</taxon>
        <taxon>Chlamydiia</taxon>
        <taxon>Chlamydiales</taxon>
        <taxon>Chlamydiaceae</taxon>
        <taxon>Chlamydia/Chlamydophila group</taxon>
        <taxon>Chlamydia</taxon>
    </lineage>
</organism>
<reference evidence="2 3" key="1">
    <citation type="submission" date="2013-07" db="EMBL/GenBank/DDBJ databases">
        <title>Isolation of a new Chlamydia species from the feral Sacred Ibis (Threskiornis aethiopicus): Chlamydia ibidis.</title>
        <authorList>
            <person name="Vorimore F."/>
            <person name="Hsia R.-C."/>
            <person name="Huot-Creasy H."/>
            <person name="Bastian S."/>
            <person name="Deruyter L."/>
            <person name="Passet A."/>
            <person name="Sachse K."/>
            <person name="Bavoil P."/>
            <person name="Myers G."/>
            <person name="Laroucau K."/>
        </authorList>
    </citation>
    <scope>NUCLEOTIDE SEQUENCE [LARGE SCALE GENOMIC DNA]</scope>
    <source>
        <strain evidence="2 3">10-1398/6</strain>
    </source>
</reference>
<dbReference type="SUPFAM" id="SSF56300">
    <property type="entry name" value="Metallo-dependent phosphatases"/>
    <property type="match status" value="1"/>
</dbReference>
<dbReference type="Gene3D" id="3.60.21.10">
    <property type="match status" value="1"/>
</dbReference>
<dbReference type="PANTHER" id="PTHR31302:SF22">
    <property type="entry name" value="PHOSPHOESTERASE"/>
    <property type="match status" value="1"/>
</dbReference>
<dbReference type="InterPro" id="IPR051158">
    <property type="entry name" value="Metallophosphoesterase_sf"/>
</dbReference>
<name>A0ABN0N055_9CHLA</name>
<dbReference type="EMBL" id="APJW01000001">
    <property type="protein sequence ID" value="EQM62971.1"/>
    <property type="molecule type" value="Genomic_DNA"/>
</dbReference>
<evidence type="ECO:0000313" key="3">
    <source>
        <dbReference type="Proteomes" id="UP000016064"/>
    </source>
</evidence>
<evidence type="ECO:0000259" key="1">
    <source>
        <dbReference type="Pfam" id="PF00149"/>
    </source>
</evidence>
<dbReference type="PIRSF" id="PIRSF033094">
    <property type="entry name" value="Pesterase_CT488"/>
    <property type="match status" value="1"/>
</dbReference>
<evidence type="ECO:0000313" key="2">
    <source>
        <dbReference type="EMBL" id="EQM62971.1"/>
    </source>
</evidence>
<dbReference type="InterPro" id="IPR004843">
    <property type="entry name" value="Calcineurin-like_PHP"/>
</dbReference>